<keyword evidence="8" id="KW-1185">Reference proteome</keyword>
<dbReference type="SUPFAM" id="SSF144091">
    <property type="entry name" value="Rhomboid-like"/>
    <property type="match status" value="1"/>
</dbReference>
<feature type="transmembrane region" description="Helical" evidence="5">
    <location>
        <begin position="184"/>
        <end position="203"/>
    </location>
</feature>
<evidence type="ECO:0000256" key="4">
    <source>
        <dbReference type="ARBA" id="ARBA00023136"/>
    </source>
</evidence>
<keyword evidence="7" id="KW-0645">Protease</keyword>
<dbReference type="GO" id="GO:0016020">
    <property type="term" value="C:membrane"/>
    <property type="evidence" value="ECO:0007669"/>
    <property type="project" value="UniProtKB-SubCell"/>
</dbReference>
<gene>
    <name evidence="7" type="ORF">CD934_31045</name>
</gene>
<feature type="transmembrane region" description="Helical" evidence="5">
    <location>
        <begin position="32"/>
        <end position="57"/>
    </location>
</feature>
<dbReference type="GO" id="GO:0004252">
    <property type="term" value="F:serine-type endopeptidase activity"/>
    <property type="evidence" value="ECO:0007669"/>
    <property type="project" value="InterPro"/>
</dbReference>
<comment type="subcellular location">
    <subcellularLocation>
        <location evidence="1">Membrane</location>
        <topology evidence="1">Multi-pass membrane protein</topology>
    </subcellularLocation>
</comment>
<feature type="transmembrane region" description="Helical" evidence="5">
    <location>
        <begin position="160"/>
        <end position="178"/>
    </location>
</feature>
<feature type="transmembrane region" description="Helical" evidence="5">
    <location>
        <begin position="77"/>
        <end position="101"/>
    </location>
</feature>
<dbReference type="Proteomes" id="UP000316215">
    <property type="component" value="Chromosome"/>
</dbReference>
<dbReference type="AlphaFoldDB" id="A0A514JZ08"/>
<feature type="transmembrane region" description="Helical" evidence="5">
    <location>
        <begin position="133"/>
        <end position="153"/>
    </location>
</feature>
<dbReference type="InterPro" id="IPR035952">
    <property type="entry name" value="Rhomboid-like_sf"/>
</dbReference>
<keyword evidence="3 5" id="KW-1133">Transmembrane helix</keyword>
<dbReference type="InterPro" id="IPR022764">
    <property type="entry name" value="Peptidase_S54_rhomboid_dom"/>
</dbReference>
<dbReference type="KEGG" id="sast:CD934_31045"/>
<dbReference type="Gene3D" id="1.20.1540.10">
    <property type="entry name" value="Rhomboid-like"/>
    <property type="match status" value="1"/>
</dbReference>
<proteinExistence type="predicted"/>
<name>A0A514JZ08_9ACTN</name>
<evidence type="ECO:0000313" key="8">
    <source>
        <dbReference type="Proteomes" id="UP000316215"/>
    </source>
</evidence>
<dbReference type="PANTHER" id="PTHR43731:SF9">
    <property type="entry name" value="SLR1461 PROTEIN"/>
    <property type="match status" value="1"/>
</dbReference>
<evidence type="ECO:0000256" key="2">
    <source>
        <dbReference type="ARBA" id="ARBA00022692"/>
    </source>
</evidence>
<organism evidence="7 8">
    <name type="scientific">Streptomyces calvus</name>
    <dbReference type="NCBI Taxonomy" id="67282"/>
    <lineage>
        <taxon>Bacteria</taxon>
        <taxon>Bacillati</taxon>
        <taxon>Actinomycetota</taxon>
        <taxon>Actinomycetes</taxon>
        <taxon>Kitasatosporales</taxon>
        <taxon>Streptomycetaceae</taxon>
        <taxon>Streptomyces</taxon>
    </lineage>
</organism>
<dbReference type="EMBL" id="CP022310">
    <property type="protein sequence ID" value="QDI72637.1"/>
    <property type="molecule type" value="Genomic_DNA"/>
</dbReference>
<feature type="domain" description="Peptidase S54 rhomboid" evidence="6">
    <location>
        <begin position="70"/>
        <end position="205"/>
    </location>
</feature>
<keyword evidence="4 5" id="KW-0472">Membrane</keyword>
<protein>
    <submittedName>
        <fullName evidence="7">Rhomboid family intramembrane serine protease</fullName>
    </submittedName>
</protein>
<reference evidence="7 8" key="1">
    <citation type="submission" date="2017-07" db="EMBL/GenBank/DDBJ databases">
        <title>The Complete Genome of Streptomyces asterosporus-ZSY.</title>
        <authorList>
            <person name="Zhang S."/>
        </authorList>
    </citation>
    <scope>NUCLEOTIDE SEQUENCE [LARGE SCALE GENOMIC DNA]</scope>
    <source>
        <strain evidence="7 8">DSM 41452</strain>
    </source>
</reference>
<accession>A0A514JZ08</accession>
<evidence type="ECO:0000256" key="1">
    <source>
        <dbReference type="ARBA" id="ARBA00004141"/>
    </source>
</evidence>
<dbReference type="GO" id="GO:0006508">
    <property type="term" value="P:proteolysis"/>
    <property type="evidence" value="ECO:0007669"/>
    <property type="project" value="UniProtKB-KW"/>
</dbReference>
<dbReference type="PANTHER" id="PTHR43731">
    <property type="entry name" value="RHOMBOID PROTEASE"/>
    <property type="match status" value="1"/>
</dbReference>
<keyword evidence="2 5" id="KW-0812">Transmembrane</keyword>
<dbReference type="Pfam" id="PF01694">
    <property type="entry name" value="Rhomboid"/>
    <property type="match status" value="1"/>
</dbReference>
<evidence type="ECO:0000313" key="7">
    <source>
        <dbReference type="EMBL" id="QDI72637.1"/>
    </source>
</evidence>
<evidence type="ECO:0000256" key="5">
    <source>
        <dbReference type="SAM" id="Phobius"/>
    </source>
</evidence>
<keyword evidence="7" id="KW-0378">Hydrolase</keyword>
<evidence type="ECO:0000259" key="6">
    <source>
        <dbReference type="Pfam" id="PF01694"/>
    </source>
</evidence>
<dbReference type="InterPro" id="IPR050925">
    <property type="entry name" value="Rhomboid_protease_S54"/>
</dbReference>
<evidence type="ECO:0000256" key="3">
    <source>
        <dbReference type="ARBA" id="ARBA00022989"/>
    </source>
</evidence>
<feature type="transmembrane region" description="Helical" evidence="5">
    <location>
        <begin position="108"/>
        <end position="127"/>
    </location>
</feature>
<sequence length="221" mass="22932">MHGSQYGPASPYESYGVGREVSRSRRGRVRNAGVVMAGWVALLWVLEAVDAVSGHALDTFGVSPRQVSELRDVVPAAFVHFGFGHLAANSVPLLVLGFLAAASGLRRFVAVVVLIVVVGGLGVWLTAPAYSTTGGASGVVFGLFGYLLVRGFVDRRAGDVAVGVAVAAVYGSLLWGVLPTDAGVSWQGHLFGLLGGVAAAFAFRRPRGGRDAITVADARRS</sequence>